<feature type="compositionally biased region" description="Low complexity" evidence="4">
    <location>
        <begin position="344"/>
        <end position="355"/>
    </location>
</feature>
<protein>
    <submittedName>
        <fullName evidence="7">Chromosome 10 open reading frame 90</fullName>
    </submittedName>
</protein>
<evidence type="ECO:0000256" key="2">
    <source>
        <dbReference type="ARBA" id="ARBA00022490"/>
    </source>
</evidence>
<dbReference type="Ensembl" id="ENSACUT00000017880.1">
    <property type="protein sequence ID" value="ENSACUP00000016766.1"/>
    <property type="gene ID" value="ENSACUG00000011253.1"/>
</dbReference>
<evidence type="ECO:0000313" key="7">
    <source>
        <dbReference type="Ensembl" id="ENSACUP00000016766.1"/>
    </source>
</evidence>
<dbReference type="GO" id="GO:0005814">
    <property type="term" value="C:centriole"/>
    <property type="evidence" value="ECO:0007669"/>
    <property type="project" value="TreeGrafter"/>
</dbReference>
<proteinExistence type="predicted"/>
<feature type="compositionally biased region" description="Polar residues" evidence="4">
    <location>
        <begin position="116"/>
        <end position="125"/>
    </location>
</feature>
<dbReference type="GO" id="GO:0046599">
    <property type="term" value="P:regulation of centriole replication"/>
    <property type="evidence" value="ECO:0007669"/>
    <property type="project" value="TreeGrafter"/>
</dbReference>
<dbReference type="InterPro" id="IPR029299">
    <property type="entry name" value="ALMS_motif"/>
</dbReference>
<feature type="region of interest" description="Disordered" evidence="4">
    <location>
        <begin position="314"/>
        <end position="395"/>
    </location>
</feature>
<accession>A0A663MYV8</accession>
<evidence type="ECO:0000259" key="5">
    <source>
        <dbReference type="Pfam" id="PF15309"/>
    </source>
</evidence>
<dbReference type="GO" id="GO:0008017">
    <property type="term" value="F:microtubule binding"/>
    <property type="evidence" value="ECO:0007669"/>
    <property type="project" value="TreeGrafter"/>
</dbReference>
<reference evidence="7" key="1">
    <citation type="submission" date="2025-08" db="UniProtKB">
        <authorList>
            <consortium name="Ensembl"/>
        </authorList>
    </citation>
    <scope>IDENTIFICATION</scope>
</reference>
<gene>
    <name evidence="7" type="primary">C6H10orf90</name>
</gene>
<organism evidence="7 8">
    <name type="scientific">Athene cunicularia</name>
    <name type="common">Burrowing owl</name>
    <name type="synonym">Speotyto cunicularia</name>
    <dbReference type="NCBI Taxonomy" id="194338"/>
    <lineage>
        <taxon>Eukaryota</taxon>
        <taxon>Metazoa</taxon>
        <taxon>Chordata</taxon>
        <taxon>Craniata</taxon>
        <taxon>Vertebrata</taxon>
        <taxon>Euteleostomi</taxon>
        <taxon>Archelosauria</taxon>
        <taxon>Archosauria</taxon>
        <taxon>Dinosauria</taxon>
        <taxon>Saurischia</taxon>
        <taxon>Theropoda</taxon>
        <taxon>Coelurosauria</taxon>
        <taxon>Aves</taxon>
        <taxon>Neognathae</taxon>
        <taxon>Neoaves</taxon>
        <taxon>Telluraves</taxon>
        <taxon>Strigiformes</taxon>
        <taxon>Strigidae</taxon>
        <taxon>Athene</taxon>
    </lineage>
</organism>
<dbReference type="GO" id="GO:0005813">
    <property type="term" value="C:centrosome"/>
    <property type="evidence" value="ECO:0007669"/>
    <property type="project" value="UniProtKB-SubCell"/>
</dbReference>
<evidence type="ECO:0000256" key="3">
    <source>
        <dbReference type="ARBA" id="ARBA00023212"/>
    </source>
</evidence>
<dbReference type="AlphaFoldDB" id="A0A663MYV8"/>
<keyword evidence="2" id="KW-0963">Cytoplasm</keyword>
<dbReference type="PANTHER" id="PTHR21553:SF24">
    <property type="entry name" value="(E2-INDEPENDENT) E3 UBIQUITIN-CONJUGATING ENZYME FATS"/>
    <property type="match status" value="1"/>
</dbReference>
<dbReference type="GO" id="GO:0005829">
    <property type="term" value="C:cytosol"/>
    <property type="evidence" value="ECO:0007669"/>
    <property type="project" value="TreeGrafter"/>
</dbReference>
<evidence type="ECO:0000259" key="6">
    <source>
        <dbReference type="Pfam" id="PF17730"/>
    </source>
</evidence>
<keyword evidence="8" id="KW-1185">Reference proteome</keyword>
<feature type="compositionally biased region" description="Polar residues" evidence="4">
    <location>
        <begin position="82"/>
        <end position="94"/>
    </location>
</feature>
<comment type="subcellular location">
    <subcellularLocation>
        <location evidence="1">Cytoplasm</location>
        <location evidence="1">Cytoskeleton</location>
        <location evidence="1">Microtubule organizing center</location>
        <location evidence="1">Centrosome</location>
    </subcellularLocation>
</comment>
<reference evidence="7" key="2">
    <citation type="submission" date="2025-09" db="UniProtKB">
        <authorList>
            <consortium name="Ensembl"/>
        </authorList>
    </citation>
    <scope>IDENTIFICATION</scope>
</reference>
<feature type="region of interest" description="Disordered" evidence="4">
    <location>
        <begin position="65"/>
        <end position="176"/>
    </location>
</feature>
<keyword evidence="3" id="KW-0206">Cytoskeleton</keyword>
<dbReference type="PANTHER" id="PTHR21553">
    <property type="entry name" value="ALMS1-RELATED"/>
    <property type="match status" value="1"/>
</dbReference>
<feature type="compositionally biased region" description="Low complexity" evidence="4">
    <location>
        <begin position="65"/>
        <end position="74"/>
    </location>
</feature>
<dbReference type="OMA" id="HEYWVTH"/>
<dbReference type="InterPro" id="IPR041179">
    <property type="entry name" value="C10orf90_N"/>
</dbReference>
<evidence type="ECO:0000313" key="8">
    <source>
        <dbReference type="Proteomes" id="UP000472269"/>
    </source>
</evidence>
<feature type="domain" description="Centrosomal protein C10orf90 N-terminal" evidence="6">
    <location>
        <begin position="5"/>
        <end position="428"/>
    </location>
</feature>
<dbReference type="Pfam" id="PF17730">
    <property type="entry name" value="Centro_C10orf90"/>
    <property type="match status" value="1"/>
</dbReference>
<dbReference type="Proteomes" id="UP000472269">
    <property type="component" value="Unplaced"/>
</dbReference>
<evidence type="ECO:0000256" key="4">
    <source>
        <dbReference type="SAM" id="MobiDB-lite"/>
    </source>
</evidence>
<feature type="compositionally biased region" description="Polar residues" evidence="4">
    <location>
        <begin position="329"/>
        <end position="343"/>
    </location>
</feature>
<name>A0A663MYV8_ATHCN</name>
<feature type="domain" description="ALMS motif" evidence="5">
    <location>
        <begin position="429"/>
        <end position="550"/>
    </location>
</feature>
<evidence type="ECO:0000256" key="1">
    <source>
        <dbReference type="ARBA" id="ARBA00004300"/>
    </source>
</evidence>
<feature type="compositionally biased region" description="Polar residues" evidence="4">
    <location>
        <begin position="165"/>
        <end position="174"/>
    </location>
</feature>
<sequence length="559" mass="61737">MISPIVISQMIDENKSKENWPALPMQSTILQPSAYHTKQCFVNHDSDIDRAFKVLPSRLEIQASLDDTTSSSDSPAAEEKQCQSQQKGFASITVTARRVAAGSDDPARGPGAVQEPNATSPTSSRAPPALHLWSPPSQRASPLKISESCSQLGEEPPKRLFDPGNKNSMGLQSNDGREKVPPSFISCVHLQVSQRCPNTIYYLDKSLNVCIDQPRIKCQKMHRSTLSFNINCSLSRLTADGVDGIANGEPIAEISQTKLLGENKTPLGSNLSAGLTENNVINKEKTKEGSLGSKYPLQSVFVSELPVFVDIPRGPNNVVTTKQDDVKQSGRTQMLSGSKKQQCTTGRSSTTASGSFPDTAYRKAIAAATDGSLKKRGPSKGTSESKEIQAEGILKPKMSVSSSMCNIKASSRILSEEKVHRQNQLLKSKEALEIHKPQFISRSQERLKRLEHMVQLRKAQQSDAPAGSQGAFVRRLSSASTSSKKKQYTIPHPLSDNLFRPKERFIPEKEMHMRSKRIYDNLPEVKKKQEEKQKRIIIQSNRLRVEIFKKVRVSCECQG</sequence>
<dbReference type="Pfam" id="PF15309">
    <property type="entry name" value="ALMS_motif"/>
    <property type="match status" value="1"/>
</dbReference>